<feature type="domain" description="NADH:ubiquinone oxidoreductase 30kDa subunit" evidence="2">
    <location>
        <begin position="36"/>
        <end position="146"/>
    </location>
</feature>
<sequence>MVHVVPNFVYAALTFGEHRDQHVYAYTSDVFNYSLLCFLFLHHNFQSKLFSDLVGIDFPDRQNRFQLISNILSVVYHHRIFVVIWNNELSTVSSVSSLHPSAVWFEREVWDLFGVHFYNNADLRRILTDYSFNGHPLRKDFPLSGFVELFYNYKVDSVVYREVSLVQEYRNFQLSSPWEYLANS</sequence>
<keyword evidence="3" id="KW-0560">Oxidoreductase</keyword>
<accession>A0A0B5GNQ8</accession>
<dbReference type="InterPro" id="IPR001268">
    <property type="entry name" value="NADH_UbQ_OxRdtase_30kDa_su"/>
</dbReference>
<comment type="similarity">
    <text evidence="1">Belongs to the complex I 30 kDa subunit family.</text>
</comment>
<dbReference type="AlphaFoldDB" id="A0A0B5GNQ8"/>
<dbReference type="EMBL" id="KP165388">
    <property type="protein sequence ID" value="AJF22919.1"/>
    <property type="molecule type" value="Genomic_DNA"/>
</dbReference>
<reference evidence="3" key="1">
    <citation type="journal article" date="2014" name="Nucleic Acids Res.">
        <title>Widespread occurrence of organelle genome-encoded 5S rRNAs including permuted molecules.</title>
        <authorList>
            <person name="Valach M."/>
            <person name="Burger G."/>
            <person name="Gray M.W."/>
            <person name="Lang B.F."/>
        </authorList>
    </citation>
    <scope>NUCLEOTIDE SEQUENCE</scope>
    <source>
        <strain evidence="3">ATCC 50324</strain>
    </source>
</reference>
<keyword evidence="3" id="KW-0496">Mitochondrion</keyword>
<organism evidence="3">
    <name type="scientific">Stachyamoeba lipophora</name>
    <dbReference type="NCBI Taxonomy" id="463046"/>
    <lineage>
        <taxon>Eukaryota</taxon>
        <taxon>Discoba</taxon>
        <taxon>Heterolobosea</taxon>
        <taxon>Tetramitia</taxon>
        <taxon>Eutetramitia</taxon>
        <taxon>Gruberellidae</taxon>
        <taxon>Stachyamoeba</taxon>
    </lineage>
</organism>
<dbReference type="GO" id="GO:0008137">
    <property type="term" value="F:NADH dehydrogenase (ubiquinone) activity"/>
    <property type="evidence" value="ECO:0007669"/>
    <property type="project" value="InterPro"/>
</dbReference>
<proteinExistence type="inferred from homology"/>
<evidence type="ECO:0000256" key="1">
    <source>
        <dbReference type="ARBA" id="ARBA00007569"/>
    </source>
</evidence>
<dbReference type="GO" id="GO:0016491">
    <property type="term" value="F:oxidoreductase activity"/>
    <property type="evidence" value="ECO:0007669"/>
    <property type="project" value="UniProtKB-KW"/>
</dbReference>
<gene>
    <name evidence="3" type="primary">nad9</name>
</gene>
<dbReference type="InterPro" id="IPR037232">
    <property type="entry name" value="NADH_quin_OxRdtase_su_C/D-like"/>
</dbReference>
<dbReference type="RefSeq" id="YP_009118141.1">
    <property type="nucleotide sequence ID" value="NC_026312.1"/>
</dbReference>
<evidence type="ECO:0000313" key="3">
    <source>
        <dbReference type="EMBL" id="AJF22919.1"/>
    </source>
</evidence>
<geneLocation type="mitochondrion" evidence="3"/>
<dbReference type="PANTHER" id="PTHR10884">
    <property type="entry name" value="NADH DEHYDROGENASE UBIQUINONE IRON-SULFUR PROTEIN 3"/>
    <property type="match status" value="1"/>
</dbReference>
<dbReference type="SUPFAM" id="SSF143243">
    <property type="entry name" value="Nqo5-like"/>
    <property type="match status" value="1"/>
</dbReference>
<dbReference type="PANTHER" id="PTHR10884:SF14">
    <property type="entry name" value="NADH DEHYDROGENASE [UBIQUINONE] IRON-SULFUR PROTEIN 3, MITOCHONDRIAL"/>
    <property type="match status" value="1"/>
</dbReference>
<dbReference type="EC" id="1.6.5.3" evidence="3"/>
<dbReference type="Pfam" id="PF00329">
    <property type="entry name" value="Complex1_30kDa"/>
    <property type="match status" value="1"/>
</dbReference>
<protein>
    <submittedName>
        <fullName evidence="3">NADH dehydrogenase subunit 9</fullName>
        <ecNumber evidence="3">1.6.5.3</ecNumber>
    </submittedName>
</protein>
<name>A0A0B5GNQ8_STALP</name>
<dbReference type="GeneID" id="22976086"/>
<evidence type="ECO:0000259" key="2">
    <source>
        <dbReference type="Pfam" id="PF00329"/>
    </source>
</evidence>
<dbReference type="Gene3D" id="3.30.460.80">
    <property type="entry name" value="NADH:ubiquinone oxidoreductase, 30kDa subunit"/>
    <property type="match status" value="1"/>
</dbReference>